<protein>
    <submittedName>
        <fullName evidence="3">Putative secreted protein</fullName>
    </submittedName>
</protein>
<name>G2DGT5_9GAMM</name>
<dbReference type="InterPro" id="IPR014861">
    <property type="entry name" value="CNP1-like_dom"/>
</dbReference>
<sequence>MGSGTPPGPSPGDPGGGRRRPPEPTHSEQHRYQPPPLHHLQPCRIQARHPLQAHRLRRHQQFFSRRRHRQLDARRPTAQLNFARIGRTPASHHCHTQTISRADRTMRHPILIQTLILASLALPLQAKDRPFIDEADPQARDDLEETVWKEQATKLPELPKAENLVEFQVDDPNSRFRYFIDRSALQLGKDGVTRTLIVIRSASGAINTSFEGFHCGERRYKVYAYSGKKGLKAVKRAKWKRVMKSGYGNFRDPLYSHYLCDILTGLPYTPEQTIRAMQSNQSLQERPSFIDD</sequence>
<evidence type="ECO:0000313" key="3">
    <source>
        <dbReference type="EMBL" id="EGV50183.1"/>
    </source>
</evidence>
<reference evidence="3" key="1">
    <citation type="journal article" date="2011" name="ISME J.">
        <title>The endosymbionts of the deep-sea tubeworms Riftia pachyptila and Tevnia jerichonana share an identical physiology as revealed by proteogenomic analyses.</title>
        <authorList>
            <person name="Gardebrecht A."/>
            <person name="Markert S."/>
            <person name="Felbeck H."/>
            <person name="Thuermer A."/>
            <person name="Albrecht D."/>
            <person name="Wollherr A."/>
            <person name="Kabisch J."/>
            <person name="Lehmann R."/>
            <person name="Daniel R."/>
            <person name="Liesegang H."/>
            <person name="Hecker M."/>
            <person name="Sievert S.M."/>
            <person name="Schweder T."/>
        </authorList>
    </citation>
    <scope>NUCLEOTIDE SEQUENCE [LARGE SCALE GENOMIC DNA]</scope>
</reference>
<evidence type="ECO:0000259" key="2">
    <source>
        <dbReference type="Pfam" id="PF08750"/>
    </source>
</evidence>
<feature type="compositionally biased region" description="Basic and acidic residues" evidence="1">
    <location>
        <begin position="20"/>
        <end position="31"/>
    </location>
</feature>
<dbReference type="Proteomes" id="UP000004491">
    <property type="component" value="Unassembled WGS sequence"/>
</dbReference>
<dbReference type="AlphaFoldDB" id="G2DGT5"/>
<dbReference type="EMBL" id="AFOC01000102">
    <property type="protein sequence ID" value="EGV50183.1"/>
    <property type="molecule type" value="Genomic_DNA"/>
</dbReference>
<evidence type="ECO:0000256" key="1">
    <source>
        <dbReference type="SAM" id="MobiDB-lite"/>
    </source>
</evidence>
<feature type="region of interest" description="Disordered" evidence="1">
    <location>
        <begin position="1"/>
        <end position="39"/>
    </location>
</feature>
<feature type="compositionally biased region" description="Pro residues" evidence="1">
    <location>
        <begin position="1"/>
        <end position="12"/>
    </location>
</feature>
<gene>
    <name evidence="3" type="ORF">Rifp1Sym_dw00140</name>
</gene>
<organism evidence="3 4">
    <name type="scientific">endosymbiont of Riftia pachyptila</name>
    <name type="common">vent Ph05</name>
    <dbReference type="NCBI Taxonomy" id="1048808"/>
    <lineage>
        <taxon>Bacteria</taxon>
        <taxon>Pseudomonadati</taxon>
        <taxon>Pseudomonadota</taxon>
        <taxon>Gammaproteobacteria</taxon>
        <taxon>sulfur-oxidizing symbionts</taxon>
    </lineage>
</organism>
<keyword evidence="4" id="KW-1185">Reference proteome</keyword>
<dbReference type="Pfam" id="PF08750">
    <property type="entry name" value="CNP1"/>
    <property type="match status" value="1"/>
</dbReference>
<comment type="caution">
    <text evidence="3">The sequence shown here is derived from an EMBL/GenBank/DDBJ whole genome shotgun (WGS) entry which is preliminary data.</text>
</comment>
<evidence type="ECO:0000313" key="4">
    <source>
        <dbReference type="Proteomes" id="UP000004491"/>
    </source>
</evidence>
<accession>G2DGT5</accession>
<proteinExistence type="predicted"/>
<feature type="domain" description="CNP1-like uncharacterised" evidence="2">
    <location>
        <begin position="145"/>
        <end position="277"/>
    </location>
</feature>